<organism evidence="1 2">
    <name type="scientific">Allokutzneria oryzae</name>
    <dbReference type="NCBI Taxonomy" id="1378989"/>
    <lineage>
        <taxon>Bacteria</taxon>
        <taxon>Bacillati</taxon>
        <taxon>Actinomycetota</taxon>
        <taxon>Actinomycetes</taxon>
        <taxon>Pseudonocardiales</taxon>
        <taxon>Pseudonocardiaceae</taxon>
        <taxon>Allokutzneria</taxon>
    </lineage>
</organism>
<reference evidence="1 2" key="1">
    <citation type="submission" date="2024-09" db="EMBL/GenBank/DDBJ databases">
        <authorList>
            <person name="Sun Q."/>
            <person name="Mori K."/>
        </authorList>
    </citation>
    <scope>NUCLEOTIDE SEQUENCE [LARGE SCALE GENOMIC DNA]</scope>
    <source>
        <strain evidence="1 2">TBRC 7907</strain>
    </source>
</reference>
<accession>A0ABV5ZWM7</accession>
<dbReference type="Proteomes" id="UP001589693">
    <property type="component" value="Unassembled WGS sequence"/>
</dbReference>
<comment type="caution">
    <text evidence="1">The sequence shown here is derived from an EMBL/GenBank/DDBJ whole genome shotgun (WGS) entry which is preliminary data.</text>
</comment>
<name>A0ABV5ZWM7_9PSEU</name>
<sequence>MAENFLDRNLQSVHDNAFPGWSKFGENVATNLPGPLGSAAKLIKGGATYGKDGTQAADFAAIIGDASSLITSCAGMAASLRVDPLGFLINQGLSFLINVCTPIKQAIDLVSGNPDALSASATKLHEVSKDLLALSKDFSTALDEELKDWDGATAEKARERLRDFDIAVQGVAGQNGDVATVLQCNSMVMKIAEDFLKGLLVDLVEWLIVTWIAAVASAPVTLGGSTAVAGSLTAAKAGQKAIEASALVKRLQKFLGLNTKFMQNIRSKLSGSEWERKFLTEGTGKAAKAASGLGGALRESVAGQGKKLVGMDKTKVWEETGKADEKVEYTDPLKIASKAAGYAKGVYLAAKYGTEGEDVSNAEMKKGLDI</sequence>
<keyword evidence="2" id="KW-1185">Reference proteome</keyword>
<gene>
    <name evidence="1" type="ORF">ACFFQA_15325</name>
</gene>
<dbReference type="EMBL" id="JBHLZU010000011">
    <property type="protein sequence ID" value="MFB9905304.1"/>
    <property type="molecule type" value="Genomic_DNA"/>
</dbReference>
<evidence type="ECO:0000313" key="1">
    <source>
        <dbReference type="EMBL" id="MFB9905304.1"/>
    </source>
</evidence>
<dbReference type="RefSeq" id="WP_377852605.1">
    <property type="nucleotide sequence ID" value="NZ_JBHLZU010000011.1"/>
</dbReference>
<proteinExistence type="predicted"/>
<evidence type="ECO:0000313" key="2">
    <source>
        <dbReference type="Proteomes" id="UP001589693"/>
    </source>
</evidence>
<protein>
    <submittedName>
        <fullName evidence="1">Uncharacterized protein</fullName>
    </submittedName>
</protein>